<reference evidence="5" key="1">
    <citation type="submission" date="2016-10" db="EMBL/GenBank/DDBJ databases">
        <authorList>
            <person name="Varghese N."/>
            <person name="Submissions S."/>
        </authorList>
    </citation>
    <scope>NUCLEOTIDE SEQUENCE [LARGE SCALE GENOMIC DNA]</scope>
    <source>
        <strain evidence="5">ATCC 35263</strain>
    </source>
</reference>
<dbReference type="InterPro" id="IPR009097">
    <property type="entry name" value="Cyclic_Pdiesterase"/>
</dbReference>
<keyword evidence="5" id="KW-1185">Reference proteome</keyword>
<sequence>MSSADAPSPEASRRLRLFLALELPRPARSALVGWRERALGGRAELRLIPPDALHVTIVFLGGRDRERLDEITEVAFAAAASAVSAPPRLRPLAVRPIPARRPRLYALELEDEGGRAALLQRAVGGALAEAGLWEPERRPFWPHLTIARVRARSARRGARERAGEPALPPLPSEPPPQLAFEAAELVLYRSLLAPSGARYEPLARCAVGVTSS</sequence>
<dbReference type="SUPFAM" id="SSF55144">
    <property type="entry name" value="LigT-like"/>
    <property type="match status" value="1"/>
</dbReference>
<dbReference type="InterPro" id="IPR004175">
    <property type="entry name" value="RNA_CPDase"/>
</dbReference>
<gene>
    <name evidence="4" type="ORF">SAMN02745716_1626</name>
</gene>
<dbReference type="OrthoDB" id="9787070at2"/>
<dbReference type="Gene3D" id="3.90.1140.10">
    <property type="entry name" value="Cyclic phosphodiesterase"/>
    <property type="match status" value="1"/>
</dbReference>
<feature type="active site" description="Proton acceptor" evidence="2">
    <location>
        <position position="143"/>
    </location>
</feature>
<dbReference type="GO" id="GO:0016874">
    <property type="term" value="F:ligase activity"/>
    <property type="evidence" value="ECO:0007669"/>
    <property type="project" value="UniProtKB-KW"/>
</dbReference>
<evidence type="ECO:0000313" key="4">
    <source>
        <dbReference type="EMBL" id="SEH14415.1"/>
    </source>
</evidence>
<evidence type="ECO:0000313" key="5">
    <source>
        <dbReference type="Proteomes" id="UP000222056"/>
    </source>
</evidence>
<dbReference type="GO" id="GO:0004113">
    <property type="term" value="F:2',3'-cyclic-nucleotide 3'-phosphodiesterase activity"/>
    <property type="evidence" value="ECO:0007669"/>
    <property type="project" value="InterPro"/>
</dbReference>
<dbReference type="RefSeq" id="WP_093118005.1">
    <property type="nucleotide sequence ID" value="NZ_FNWJ01000002.1"/>
</dbReference>
<proteinExistence type="inferred from homology"/>
<dbReference type="Proteomes" id="UP000222056">
    <property type="component" value="Unassembled WGS sequence"/>
</dbReference>
<name>A0A1H6FXC9_THEAL</name>
<keyword evidence="1 2" id="KW-0378">Hydrolase</keyword>
<protein>
    <recommendedName>
        <fullName evidence="2">RNA 2',3'-cyclic phosphodiesterase</fullName>
        <shortName evidence="2">RNA 2',3'-CPDase</shortName>
        <ecNumber evidence="2">3.1.4.58</ecNumber>
    </recommendedName>
</protein>
<dbReference type="AlphaFoldDB" id="A0A1H6FXC9"/>
<feature type="short sequence motif" description="HXTX 2" evidence="2">
    <location>
        <begin position="143"/>
        <end position="146"/>
    </location>
</feature>
<dbReference type="PANTHER" id="PTHR35561:SF1">
    <property type="entry name" value="RNA 2',3'-CYCLIC PHOSPHODIESTERASE"/>
    <property type="match status" value="1"/>
</dbReference>
<dbReference type="STRING" id="29539.SAMN02745716_1626"/>
<comment type="catalytic activity">
    <reaction evidence="2">
        <text>a 3'-end 2',3'-cyclophospho-ribonucleotide-RNA + H2O = a 3'-end 2'-phospho-ribonucleotide-RNA + H(+)</text>
        <dbReference type="Rhea" id="RHEA:11828"/>
        <dbReference type="Rhea" id="RHEA-COMP:10464"/>
        <dbReference type="Rhea" id="RHEA-COMP:17353"/>
        <dbReference type="ChEBI" id="CHEBI:15377"/>
        <dbReference type="ChEBI" id="CHEBI:15378"/>
        <dbReference type="ChEBI" id="CHEBI:83064"/>
        <dbReference type="ChEBI" id="CHEBI:173113"/>
        <dbReference type="EC" id="3.1.4.58"/>
    </reaction>
</comment>
<keyword evidence="4" id="KW-0436">Ligase</keyword>
<dbReference type="GO" id="GO:0008664">
    <property type="term" value="F:RNA 2',3'-cyclic 3'-phosphodiesterase activity"/>
    <property type="evidence" value="ECO:0007669"/>
    <property type="project" value="UniProtKB-EC"/>
</dbReference>
<evidence type="ECO:0000256" key="1">
    <source>
        <dbReference type="ARBA" id="ARBA00022801"/>
    </source>
</evidence>
<comment type="similarity">
    <text evidence="2">Belongs to the 2H phosphoesterase superfamily. ThpR family.</text>
</comment>
<dbReference type="EC" id="3.1.4.58" evidence="2"/>
<accession>A0A1H6FXC9</accession>
<dbReference type="PANTHER" id="PTHR35561">
    <property type="entry name" value="RNA 2',3'-CYCLIC PHOSPHODIESTERASE"/>
    <property type="match status" value="1"/>
</dbReference>
<evidence type="ECO:0000256" key="2">
    <source>
        <dbReference type="HAMAP-Rule" id="MF_01940"/>
    </source>
</evidence>
<dbReference type="Pfam" id="PF13563">
    <property type="entry name" value="2_5_RNA_ligase2"/>
    <property type="match status" value="1"/>
</dbReference>
<comment type="function">
    <text evidence="2">Hydrolyzes RNA 2',3'-cyclic phosphodiester to an RNA 2'-phosphomonoester.</text>
</comment>
<feature type="short sequence motif" description="HXTX 1" evidence="2">
    <location>
        <begin position="54"/>
        <end position="57"/>
    </location>
</feature>
<dbReference type="EMBL" id="FNWJ01000002">
    <property type="protein sequence ID" value="SEH14415.1"/>
    <property type="molecule type" value="Genomic_DNA"/>
</dbReference>
<organism evidence="4 5">
    <name type="scientific">Thermoleophilum album</name>
    <dbReference type="NCBI Taxonomy" id="29539"/>
    <lineage>
        <taxon>Bacteria</taxon>
        <taxon>Bacillati</taxon>
        <taxon>Actinomycetota</taxon>
        <taxon>Thermoleophilia</taxon>
        <taxon>Thermoleophilales</taxon>
        <taxon>Thermoleophilaceae</taxon>
        <taxon>Thermoleophilum</taxon>
    </lineage>
</organism>
<feature type="region of interest" description="Disordered" evidence="3">
    <location>
        <begin position="155"/>
        <end position="174"/>
    </location>
</feature>
<dbReference type="HAMAP" id="MF_01940">
    <property type="entry name" value="RNA_CPDase"/>
    <property type="match status" value="1"/>
</dbReference>
<evidence type="ECO:0000256" key="3">
    <source>
        <dbReference type="SAM" id="MobiDB-lite"/>
    </source>
</evidence>
<feature type="active site" description="Proton donor" evidence="2">
    <location>
        <position position="54"/>
    </location>
</feature>
<dbReference type="NCBIfam" id="TIGR02258">
    <property type="entry name" value="2_5_ligase"/>
    <property type="match status" value="1"/>
</dbReference>